<dbReference type="KEGG" id="spri:SPRI_2365"/>
<protein>
    <submittedName>
        <fullName evidence="2">Uncharacterized protein</fullName>
    </submittedName>
</protein>
<dbReference type="Proteomes" id="UP000060513">
    <property type="component" value="Chromosome"/>
</dbReference>
<reference evidence="2 3" key="1">
    <citation type="submission" date="2015-08" db="EMBL/GenBank/DDBJ databases">
        <title>Genome sequence of the pristinamycin over-producing bacterium Streptomyces pristinaespiralis HCCB10218.</title>
        <authorList>
            <person name="Tian J."/>
            <person name="Yang J."/>
            <person name="Li L."/>
            <person name="Ruan L."/>
            <person name="Wei W."/>
            <person name="Zheng G."/>
            <person name="Wei Z."/>
            <person name="Yang S."/>
            <person name="Ge M."/>
            <person name="Jiang W."/>
            <person name="Lu Y."/>
        </authorList>
    </citation>
    <scope>NUCLEOTIDE SEQUENCE [LARGE SCALE GENOMIC DNA]</scope>
    <source>
        <strain evidence="2 3">HCCB 10218</strain>
    </source>
</reference>
<feature type="region of interest" description="Disordered" evidence="1">
    <location>
        <begin position="21"/>
        <end position="58"/>
    </location>
</feature>
<accession>A0A0M4D8U3</accession>
<feature type="compositionally biased region" description="Basic and acidic residues" evidence="1">
    <location>
        <begin position="38"/>
        <end position="58"/>
    </location>
</feature>
<dbReference type="RefSeq" id="WP_182327806.1">
    <property type="nucleotide sequence ID" value="NZ_CP011340.1"/>
</dbReference>
<dbReference type="GeneID" id="97236591"/>
<dbReference type="AlphaFoldDB" id="A0A0M4D8U3"/>
<proteinExistence type="predicted"/>
<feature type="compositionally biased region" description="Basic residues" evidence="1">
    <location>
        <begin position="25"/>
        <end position="34"/>
    </location>
</feature>
<dbReference type="PATRIC" id="fig|38300.4.peg.2496"/>
<gene>
    <name evidence="2" type="ORF">SPRI_2365</name>
</gene>
<organism evidence="2">
    <name type="scientific">Streptomyces pristinaespiralis</name>
    <dbReference type="NCBI Taxonomy" id="38300"/>
    <lineage>
        <taxon>Bacteria</taxon>
        <taxon>Bacillati</taxon>
        <taxon>Actinomycetota</taxon>
        <taxon>Actinomycetes</taxon>
        <taxon>Kitasatosporales</taxon>
        <taxon>Streptomycetaceae</taxon>
        <taxon>Streptomyces</taxon>
    </lineage>
</organism>
<dbReference type="STRING" id="38300.SPRI_2365"/>
<evidence type="ECO:0000313" key="3">
    <source>
        <dbReference type="Proteomes" id="UP000060513"/>
    </source>
</evidence>
<evidence type="ECO:0000256" key="1">
    <source>
        <dbReference type="SAM" id="MobiDB-lite"/>
    </source>
</evidence>
<sequence>MFDYAIQQLRRADLIREADAERRVPRTQRLRRATRPSGGEEKEGRVSRPDSSHFTRAA</sequence>
<name>A0A0M4D8U3_STRPR</name>
<evidence type="ECO:0000313" key="2">
    <source>
        <dbReference type="EMBL" id="ALC20671.1"/>
    </source>
</evidence>
<dbReference type="EMBL" id="CP011340">
    <property type="protein sequence ID" value="ALC20671.1"/>
    <property type="molecule type" value="Genomic_DNA"/>
</dbReference>